<gene>
    <name evidence="1" type="ordered locus">Desaci_3232</name>
</gene>
<evidence type="ECO:0000313" key="1">
    <source>
        <dbReference type="EMBL" id="AFM42133.1"/>
    </source>
</evidence>
<dbReference type="KEGG" id="dai:Desaci_3232"/>
<dbReference type="EMBL" id="CP003639">
    <property type="protein sequence ID" value="AFM42133.1"/>
    <property type="molecule type" value="Genomic_DNA"/>
</dbReference>
<dbReference type="AlphaFoldDB" id="I4D8K9"/>
<organism evidence="1 2">
    <name type="scientific">Desulfosporosinus acidiphilus (strain DSM 22704 / JCM 16185 / SJ4)</name>
    <dbReference type="NCBI Taxonomy" id="646529"/>
    <lineage>
        <taxon>Bacteria</taxon>
        <taxon>Bacillati</taxon>
        <taxon>Bacillota</taxon>
        <taxon>Clostridia</taxon>
        <taxon>Eubacteriales</taxon>
        <taxon>Desulfitobacteriaceae</taxon>
        <taxon>Desulfosporosinus</taxon>
    </lineage>
</organism>
<proteinExistence type="predicted"/>
<protein>
    <submittedName>
        <fullName evidence="1">Uncharacterized protein</fullName>
    </submittedName>
</protein>
<accession>I4D8K9</accession>
<dbReference type="STRING" id="646529.Desaci_3232"/>
<sequence length="58" mass="6619">MGIAAVSVTSRYAPKPHPTFVSRQHSLGTTYCENLIVCREAVQQKFRILNNTLKYYLC</sequence>
<evidence type="ECO:0000313" key="2">
    <source>
        <dbReference type="Proteomes" id="UP000002892"/>
    </source>
</evidence>
<keyword evidence="2" id="KW-1185">Reference proteome</keyword>
<dbReference type="HOGENOM" id="CLU_2971951_0_0_9"/>
<name>I4D8K9_DESAJ</name>
<reference evidence="1 2" key="1">
    <citation type="journal article" date="2012" name="J. Bacteriol.">
        <title>Complete genome sequences of Desulfosporosinus orientis DSM765T, Desulfosporosinus youngiae DSM17734T, Desulfosporosinus meridiei DSM13257T, and Desulfosporosinus acidiphilus DSM22704T.</title>
        <authorList>
            <person name="Pester M."/>
            <person name="Brambilla E."/>
            <person name="Alazard D."/>
            <person name="Rattei T."/>
            <person name="Weinmaier T."/>
            <person name="Han J."/>
            <person name="Lucas S."/>
            <person name="Lapidus A."/>
            <person name="Cheng J.F."/>
            <person name="Goodwin L."/>
            <person name="Pitluck S."/>
            <person name="Peters L."/>
            <person name="Ovchinnikova G."/>
            <person name="Teshima H."/>
            <person name="Detter J.C."/>
            <person name="Han C.S."/>
            <person name="Tapia R."/>
            <person name="Land M.L."/>
            <person name="Hauser L."/>
            <person name="Kyrpides N.C."/>
            <person name="Ivanova N.N."/>
            <person name="Pagani I."/>
            <person name="Huntmann M."/>
            <person name="Wei C.L."/>
            <person name="Davenport K.W."/>
            <person name="Daligault H."/>
            <person name="Chain P.S."/>
            <person name="Chen A."/>
            <person name="Mavromatis K."/>
            <person name="Markowitz V."/>
            <person name="Szeto E."/>
            <person name="Mikhailova N."/>
            <person name="Pati A."/>
            <person name="Wagner M."/>
            <person name="Woyke T."/>
            <person name="Ollivier B."/>
            <person name="Klenk H.P."/>
            <person name="Spring S."/>
            <person name="Loy A."/>
        </authorList>
    </citation>
    <scope>NUCLEOTIDE SEQUENCE [LARGE SCALE GENOMIC DNA]</scope>
    <source>
        <strain evidence="2">DSM 22704 / JCM 16185 / SJ4</strain>
    </source>
</reference>
<dbReference type="Proteomes" id="UP000002892">
    <property type="component" value="Chromosome"/>
</dbReference>